<dbReference type="Proteomes" id="UP001404104">
    <property type="component" value="Unassembled WGS sequence"/>
</dbReference>
<accession>A0ABU9XVY1</accession>
<reference evidence="2 3" key="1">
    <citation type="submission" date="2024-05" db="EMBL/GenBank/DDBJ databases">
        <authorList>
            <person name="Liu Q."/>
            <person name="Xin Y.-H."/>
        </authorList>
    </citation>
    <scope>NUCLEOTIDE SEQUENCE [LARGE SCALE GENOMIC DNA]</scope>
    <source>
        <strain evidence="2 3">CGMCC 1.15349</strain>
    </source>
</reference>
<keyword evidence="3" id="KW-1185">Reference proteome</keyword>
<dbReference type="Pfam" id="PF02325">
    <property type="entry name" value="CCB3_YggT"/>
    <property type="match status" value="1"/>
</dbReference>
<feature type="transmembrane region" description="Helical" evidence="1">
    <location>
        <begin position="14"/>
        <end position="34"/>
    </location>
</feature>
<gene>
    <name evidence="2" type="ORF">ABC969_14800</name>
</gene>
<keyword evidence="1" id="KW-0472">Membrane</keyword>
<organism evidence="2 3">
    <name type="scientific">Sphingomonas qilianensis</name>
    <dbReference type="NCBI Taxonomy" id="1736690"/>
    <lineage>
        <taxon>Bacteria</taxon>
        <taxon>Pseudomonadati</taxon>
        <taxon>Pseudomonadota</taxon>
        <taxon>Alphaproteobacteria</taxon>
        <taxon>Sphingomonadales</taxon>
        <taxon>Sphingomonadaceae</taxon>
        <taxon>Sphingomonas</taxon>
    </lineage>
</organism>
<proteinExistence type="predicted"/>
<keyword evidence="1" id="KW-0812">Transmembrane</keyword>
<keyword evidence="1" id="KW-1133">Transmembrane helix</keyword>
<protein>
    <submittedName>
        <fullName evidence="2">YggT family protein</fullName>
    </submittedName>
</protein>
<dbReference type="EMBL" id="JBDIMF010000007">
    <property type="protein sequence ID" value="MEN2787684.1"/>
    <property type="molecule type" value="Genomic_DNA"/>
</dbReference>
<name>A0ABU9XVY1_9SPHN</name>
<feature type="transmembrane region" description="Helical" evidence="1">
    <location>
        <begin position="66"/>
        <end position="88"/>
    </location>
</feature>
<evidence type="ECO:0000313" key="3">
    <source>
        <dbReference type="Proteomes" id="UP001404104"/>
    </source>
</evidence>
<dbReference type="InterPro" id="IPR003425">
    <property type="entry name" value="CCB3/YggT"/>
</dbReference>
<sequence>MIVILQIVQVLLNVIWWIIVIQAILSWLIAFNVINTQSHAVRTVWEALRRMTEPLYRPIRRILPDFGALDLSPLVVLLILYILMNIIIPNLAVQFYAPPAVTV</sequence>
<dbReference type="RefSeq" id="WP_345865932.1">
    <property type="nucleotide sequence ID" value="NZ_JBDIMF010000007.1"/>
</dbReference>
<comment type="caution">
    <text evidence="2">The sequence shown here is derived from an EMBL/GenBank/DDBJ whole genome shotgun (WGS) entry which is preliminary data.</text>
</comment>
<evidence type="ECO:0000313" key="2">
    <source>
        <dbReference type="EMBL" id="MEN2787684.1"/>
    </source>
</evidence>
<evidence type="ECO:0000256" key="1">
    <source>
        <dbReference type="SAM" id="Phobius"/>
    </source>
</evidence>